<evidence type="ECO:0000313" key="4">
    <source>
        <dbReference type="Proteomes" id="UP000198406"/>
    </source>
</evidence>
<dbReference type="InParanoid" id="A0A1Z5KPX3"/>
<keyword evidence="2" id="KW-0812">Transmembrane</keyword>
<feature type="region of interest" description="Disordered" evidence="1">
    <location>
        <begin position="90"/>
        <end position="109"/>
    </location>
</feature>
<accession>A0A1Z5KPX3</accession>
<evidence type="ECO:0000313" key="3">
    <source>
        <dbReference type="EMBL" id="GAX28364.1"/>
    </source>
</evidence>
<dbReference type="AlphaFoldDB" id="A0A1Z5KPX3"/>
<dbReference type="EMBL" id="BDSP01000273">
    <property type="protein sequence ID" value="GAX28364.1"/>
    <property type="molecule type" value="Genomic_DNA"/>
</dbReference>
<comment type="caution">
    <text evidence="3">The sequence shown here is derived from an EMBL/GenBank/DDBJ whole genome shotgun (WGS) entry which is preliminary data.</text>
</comment>
<evidence type="ECO:0000256" key="1">
    <source>
        <dbReference type="SAM" id="MobiDB-lite"/>
    </source>
</evidence>
<protein>
    <submittedName>
        <fullName evidence="3">Uncharacterized protein</fullName>
    </submittedName>
</protein>
<keyword evidence="2" id="KW-1133">Transmembrane helix</keyword>
<sequence>MSPIITIKKDTARNAKVYIASRKDARHHEVDNDNMNCNDEETPLTSRKLNDKRQSRGRAVSQFAVIPAFVSLLLSVIAFGWNLFGATSSISSTPSSATENVTKEGGLPNFDRKDGKPLFDDLGRTILEDYDVQPVFANFLPAVAGYFGKPLYAFYVNRGQAIASLGTESKDYPILEYHSANVAYQTVAFTGFRTFLQLSRPQQKDAFQVVEPFDISRARLPHASHKKPFELPKRFMYTGTNNLQIHEVDILNGIETNVTFFILPEENFGAFVKRTTIRNLDRQKGLRISVFDGLARIEPAGGKMNTYLKTMGQTLEAYKRVYSAQAGSLTMPFYRLSTIPGDSASVVAETAGHWCLSIHETETGSQLLPIVYDPSSVFGKDASLSYPTNLFDKSIRDVIQEPQYGAAKTASAFAALNDISLEAGGSITITTFFGKADQISKVPEIAQRLLQPGFGQYKTSRTNEIIQQITAAAETKTASSLFDLHVEQMFLDNSLRGGIPSILGDIDDDARMRNVDEDTRIKVFHFFSRNHGDLERDYNDFIIPSHFLSEGPVNFRDVIQNRRNDVIFNPSIGSHNIKTFLSFIQADGYEPLSVEAPVLVIEDERICRRLATLAVGEADGHRAQREAVQNILCSGTFRPGQLFELMEQQDVYLMISKKEFIDVVAASSKQFPMAVSDSGFWADHWTYYMDLVNNFLSIFPDWEERIMYEYELPYFFSPLFVKPREEKYVRSMSFDGRSEHVRQLDCVKEDEDKVSYMKQFITKATGWYDYQAYWQLSEKDGSTFKSAPIAKLFLLATLKFATRDAMGMGIEYEAGKPGWNDANNGLVGMLGSGMPETYELIVLLKYIRSLSAKCGRPLLIPTEIFEVFEEVNAAISELRAEQVTNSTGSDRDRMVVPEAHFRYWERVSSARERYRSKTKLTFDGSLVELSAKDVVAAIDSWLFELNGGITRSFLFGTSSSRNNTKVPPTYFFYTVTEWKNTGLTNHEGHPLVQAKKLRLNTLPLFLEGPTRYLATVSKVDAYRVYEAVHQSPLHDKQLSMYTISASLNEGNLDLGREVAFPSGWLENQSVWIHLSYKFYLQLLRHDMFEEFFHEMTSGAILPFIKPEQYGRAVIEASSFIVSSAFEDPGLQGRGFLARLSGTTAEFLSIWTLVMIGPTPFFTNPTTGSIEMHLLPALPRWLFMDYNDGKPPRVSFKLFGSTTITYYHQRGTEDLYRIAPSSYQVTLRDGSTFNISGSVIPATLADKVRRVVFVASIDVYFQDVI</sequence>
<keyword evidence="4" id="KW-1185">Reference proteome</keyword>
<feature type="transmembrane region" description="Helical" evidence="2">
    <location>
        <begin position="63"/>
        <end position="84"/>
    </location>
</feature>
<dbReference type="Proteomes" id="UP000198406">
    <property type="component" value="Unassembled WGS sequence"/>
</dbReference>
<gene>
    <name evidence="3" type="ORF">FisN_4Hh026</name>
</gene>
<keyword evidence="2" id="KW-0472">Membrane</keyword>
<evidence type="ECO:0000256" key="2">
    <source>
        <dbReference type="SAM" id="Phobius"/>
    </source>
</evidence>
<organism evidence="3 4">
    <name type="scientific">Fistulifera solaris</name>
    <name type="common">Oleaginous diatom</name>
    <dbReference type="NCBI Taxonomy" id="1519565"/>
    <lineage>
        <taxon>Eukaryota</taxon>
        <taxon>Sar</taxon>
        <taxon>Stramenopiles</taxon>
        <taxon>Ochrophyta</taxon>
        <taxon>Bacillariophyta</taxon>
        <taxon>Bacillariophyceae</taxon>
        <taxon>Bacillariophycidae</taxon>
        <taxon>Naviculales</taxon>
        <taxon>Naviculaceae</taxon>
        <taxon>Fistulifera</taxon>
    </lineage>
</organism>
<name>A0A1Z5KPX3_FISSO</name>
<proteinExistence type="predicted"/>
<dbReference type="OrthoDB" id="407947at2759"/>
<reference evidence="3 4" key="1">
    <citation type="journal article" date="2015" name="Plant Cell">
        <title>Oil accumulation by the oleaginous diatom Fistulifera solaris as revealed by the genome and transcriptome.</title>
        <authorList>
            <person name="Tanaka T."/>
            <person name="Maeda Y."/>
            <person name="Veluchamy A."/>
            <person name="Tanaka M."/>
            <person name="Abida H."/>
            <person name="Marechal E."/>
            <person name="Bowler C."/>
            <person name="Muto M."/>
            <person name="Sunaga Y."/>
            <person name="Tanaka M."/>
            <person name="Yoshino T."/>
            <person name="Taniguchi T."/>
            <person name="Fukuda Y."/>
            <person name="Nemoto M."/>
            <person name="Matsumoto M."/>
            <person name="Wong P.S."/>
            <person name="Aburatani S."/>
            <person name="Fujibuchi W."/>
        </authorList>
    </citation>
    <scope>NUCLEOTIDE SEQUENCE [LARGE SCALE GENOMIC DNA]</scope>
    <source>
        <strain evidence="3 4">JPCC DA0580</strain>
    </source>
</reference>